<keyword evidence="2" id="KW-1185">Reference proteome</keyword>
<organism evidence="1 2">
    <name type="scientific">Acidithiobacillus ferruginosus</name>
    <dbReference type="NCBI Taxonomy" id="3063951"/>
    <lineage>
        <taxon>Bacteria</taxon>
        <taxon>Pseudomonadati</taxon>
        <taxon>Pseudomonadota</taxon>
        <taxon>Acidithiobacillia</taxon>
        <taxon>Acidithiobacillales</taxon>
        <taxon>Acidithiobacillaceae</taxon>
        <taxon>Acidithiobacillus</taxon>
    </lineage>
</organism>
<reference evidence="1 2" key="1">
    <citation type="journal article" date="2021" name="ISME J.">
        <title>Genomic evolution of the class Acidithiobacillia: deep-branching Proteobacteria living in extreme acidic conditions.</title>
        <authorList>
            <person name="Moya-Beltran A."/>
            <person name="Beard S."/>
            <person name="Rojas-Villalobos C."/>
            <person name="Issotta F."/>
            <person name="Gallardo Y."/>
            <person name="Ulloa R."/>
            <person name="Giaveno A."/>
            <person name="Degli Esposti M."/>
            <person name="Johnson D.B."/>
            <person name="Quatrini R."/>
        </authorList>
    </citation>
    <scope>NUCLEOTIDE SEQUENCE [LARGE SCALE GENOMIC DNA]</scope>
    <source>
        <strain evidence="1 2">CF3</strain>
    </source>
</reference>
<evidence type="ECO:0000313" key="1">
    <source>
        <dbReference type="EMBL" id="XRP74223.1"/>
    </source>
</evidence>
<name>A0ACD5IKC4_9PROT</name>
<evidence type="ECO:0000313" key="2">
    <source>
        <dbReference type="Proteomes" id="UP001196097"/>
    </source>
</evidence>
<sequence length="1326" mass="141375">MKIRHQSAGYRLILHTAILGALLVGAQAQAASPFPQIPLGISNASSLAPNLIFLLDDSGSMQWEWIGSQGDYLQQATAQYPWVDYGFPLGNSSLFGTNTSTYGDQIPSFSSQDILAAQFRSAAINPIYYNPTTTYTPWACPAPYPNSPNTSPTPSVAGRACVWNGQLNLWLMPNADPTQTLLNPATPSGAGYRDFSTWNNSTNAQSTTSSNGFSGNSNTTWEYVYNGQLSQYNGQYINNFLSCLTRWGGVSCHANRVTPQYGFWPAVYFNYFGSNSATSQDSINNYQKVEICPSPAPTNPYGNAACTTPPSLPTNPLPNHTYYQNGNYIFITASGKQIVRSYSDEIQNYANWYQYYRNHIFMARGAVSQAFMQLPDNYRVDFATINQITDGGQNNTGSPQYSTRQIFSLNYRNNFLTQLFDQQIPPQSTPSRLALSAVGNWLMQTPNQGKSPWGPSDEEKQNYGNKVFSCRQNYTVFVTDGGWNDDNGGNNGANSPISTANGQTVGNADDLTGPNMTGTSGQAYQYTPNPPYQDTSSGSSTNWSNSLANIAFWYWENDLQPGMTANVPTNPSDPAFWQHMVTFTVGMGVQGTLPYPSALQQIEAGTLNWPDPFPSQGGNNPALIDDLWHAGINGHGDYYSATDPTSLANSLNAALQNIQTRTQSTSSVAVTGTQLAQNSIAYVPSYTSGVWTGDVQAYLYNPNTGTFSTTAAWSAQKNISAQGSSRNIFTMGSSGAVSFQTVNLSATQTTALTNPAYVSGAAIAQVVANISGDTSQDGILFRNRNGQVLGDIIDASPQYEGAPNSNYTFSGYGQFAYANASRMPVLYTPANDGMLHAIDACAASYPSGVTPPAGCTSGTAQQNAGKELWAYIPNAVIPYLDQRISLSNFSHQYLMDSTPTVGDFCTGGSGTGNSGTCTAWESLLVASEGRGVPGIYALNVTNPTPTASQLSPWEITPSTTGFSAMGYVISQPLLVKTQSMGWVAVFGSGYQTTPTSTGNGDLYFVNPNNGTLLTTLTLPNQVSGSQLSVAGIAAASFNSPGYAQALYVTDNEGDLWKVKLPVNASPPQGTQSPSSLPTLGYGGGPMFVATDSGGNRQPISTTPIVSQDTQGHIGVMFGTGQWLFSSDTTDNLTQSLYGVWDVNQTYPGTMTTPITRTSLVQQTLSTTTASNTTGGTTYNTRTSTNYPVTYSSAPGGKMGWYIDLPITGERVIVNPLLVFGDVIFTSYVPGTTSTDPCTSSNGTSWITAVNYLTGAVPSTNPFGFTGTAASIVSIQVAGQAPQPTVTSSPTGMRLLLPGAGGGTTPQSINFFPPFNGGAATRAWTNR</sequence>
<protein>
    <submittedName>
        <fullName evidence="1">PilC/PilY family type IV pilus protein</fullName>
    </submittedName>
</protein>
<accession>A0ACD5IKC4</accession>
<gene>
    <name evidence="1" type="ORF">HF292_006165</name>
</gene>
<proteinExistence type="predicted"/>
<dbReference type="Proteomes" id="UP001196097">
    <property type="component" value="Chromosome"/>
</dbReference>
<dbReference type="EMBL" id="CP130946">
    <property type="protein sequence ID" value="XRP74223.1"/>
    <property type="molecule type" value="Genomic_DNA"/>
</dbReference>